<proteinExistence type="predicted"/>
<name>A0A927GPZ0_9BACL</name>
<keyword evidence="1" id="KW-0004">4Fe-4S</keyword>
<dbReference type="EMBL" id="JACXIZ010000007">
    <property type="protein sequence ID" value="MBD2843974.1"/>
    <property type="molecule type" value="Genomic_DNA"/>
</dbReference>
<dbReference type="GO" id="GO:0051539">
    <property type="term" value="F:4 iron, 4 sulfur cluster binding"/>
    <property type="evidence" value="ECO:0007669"/>
    <property type="project" value="UniProtKB-KW"/>
</dbReference>
<dbReference type="Gene3D" id="3.50.50.60">
    <property type="entry name" value="FAD/NAD(P)-binding domain"/>
    <property type="match status" value="1"/>
</dbReference>
<keyword evidence="4" id="KW-0408">Iron</keyword>
<dbReference type="InterPro" id="IPR039650">
    <property type="entry name" value="HdrA-like"/>
</dbReference>
<evidence type="ECO:0000256" key="5">
    <source>
        <dbReference type="ARBA" id="ARBA00023014"/>
    </source>
</evidence>
<accession>A0A927GPZ0</accession>
<reference evidence="6" key="1">
    <citation type="submission" date="2020-09" db="EMBL/GenBank/DDBJ databases">
        <title>A novel bacterium of genus Paenibacillus, isolated from South China Sea.</title>
        <authorList>
            <person name="Huang H."/>
            <person name="Mo K."/>
            <person name="Hu Y."/>
        </authorList>
    </citation>
    <scope>NUCLEOTIDE SEQUENCE</scope>
    <source>
        <strain evidence="6">IB182496</strain>
    </source>
</reference>
<dbReference type="RefSeq" id="WP_190914212.1">
    <property type="nucleotide sequence ID" value="NZ_JACXIZ010000007.1"/>
</dbReference>
<dbReference type="InterPro" id="IPR036188">
    <property type="entry name" value="FAD/NAD-bd_sf"/>
</dbReference>
<evidence type="ECO:0000313" key="7">
    <source>
        <dbReference type="Proteomes" id="UP000621560"/>
    </source>
</evidence>
<evidence type="ECO:0000256" key="2">
    <source>
        <dbReference type="ARBA" id="ARBA00022723"/>
    </source>
</evidence>
<keyword evidence="3" id="KW-0560">Oxidoreductase</keyword>
<dbReference type="Proteomes" id="UP000621560">
    <property type="component" value="Unassembled WGS sequence"/>
</dbReference>
<dbReference type="PANTHER" id="PTHR43498:SF1">
    <property type="entry name" value="COB--COM HETERODISULFIDE REDUCTASE IRON-SULFUR SUBUNIT A"/>
    <property type="match status" value="1"/>
</dbReference>
<organism evidence="6 7">
    <name type="scientific">Paenibacillus sabuli</name>
    <dbReference type="NCBI Taxonomy" id="2772509"/>
    <lineage>
        <taxon>Bacteria</taxon>
        <taxon>Bacillati</taxon>
        <taxon>Bacillota</taxon>
        <taxon>Bacilli</taxon>
        <taxon>Bacillales</taxon>
        <taxon>Paenibacillaceae</taxon>
        <taxon>Paenibacillus</taxon>
    </lineage>
</organism>
<keyword evidence="2" id="KW-0479">Metal-binding</keyword>
<gene>
    <name evidence="6" type="ORF">IDH44_02115</name>
</gene>
<evidence type="ECO:0000313" key="6">
    <source>
        <dbReference type="EMBL" id="MBD2843974.1"/>
    </source>
</evidence>
<dbReference type="PANTHER" id="PTHR43498">
    <property type="entry name" value="FERREDOXIN:COB-COM HETERODISULFIDE REDUCTASE SUBUNIT A"/>
    <property type="match status" value="1"/>
</dbReference>
<dbReference type="AlphaFoldDB" id="A0A927GPZ0"/>
<comment type="caution">
    <text evidence="6">The sequence shown here is derived from an EMBL/GenBank/DDBJ whole genome shotgun (WGS) entry which is preliminary data.</text>
</comment>
<evidence type="ECO:0000256" key="3">
    <source>
        <dbReference type="ARBA" id="ARBA00023002"/>
    </source>
</evidence>
<dbReference type="Pfam" id="PF12831">
    <property type="entry name" value="FAD_oxidored"/>
    <property type="match status" value="1"/>
</dbReference>
<dbReference type="SUPFAM" id="SSF51905">
    <property type="entry name" value="FAD/NAD(P)-binding domain"/>
    <property type="match status" value="1"/>
</dbReference>
<protein>
    <submittedName>
        <fullName evidence="6">FAD-dependent oxidoreductase</fullName>
    </submittedName>
</protein>
<sequence>MQHKEERDYDLVVAGGGLAGICCAIAAARRGARTAIIQDRAVFGGNSSSEIRIVPIGSALYSSWMMETGLIAEMLLEDRATNHETFKDGAINTLYDLNLLHFLTREPSLDVYANTRIYEVECDEQTGTGERRIAALSGLQSGSGKQYRFRAQQFADCTGDGVLAQLAGAAWKYGRDGRDDYQESLAPVLADAMTMGSSITFYAKNTGAEQPFTAPAWAKRIDSQEEVGVLRSCGSIGQERFSGFWWLELSNPFHVIDDFEQIKHELTRFVLGYWDYLKNRSVHKEALRTFAIDWIGSYPGKRESRRVVGDVVLSERHVLKDARWPDRIGCSGMFIDLHINGGILNKLEPPELSNLDSHYKNYTMIAPYSVPLRAMYSKDIANLWLGGRNISVSRVALGAIRNQCILASLGQAVGTGAAYALQHRLAPRQLAEPGSDHLSRLQQQLLQDDVHILGLARTGSLTSGCRARASSERPLDLDRPAAEERWVCLDQEWGQVFPVTQSSVERLAFFVANSGDQEETVTVRLARLERIWDQDHGELAIQTQIVIPARYEGWVQADVQREVAAGYPYRVSLGGTAHVRWRHAQEQAVGTLSQYRAFHPAGGPEARNRSLPSLQPEELVIPPMDKWVEPKRTRHSLCMHVTPQSTPYGAGNVISGAVRPYALPNVWMSDPTAAMPQFVELLFPERTQLNEVTIYFDVDLNTEYAVRPGRHKSPECVKAWRLLCREAEADEWTLLHEEYANYQRLRKVRTQTVTATALRLEVLETNGAAYASVYGIEAFLRS</sequence>
<keyword evidence="7" id="KW-1185">Reference proteome</keyword>
<keyword evidence="5" id="KW-0411">Iron-sulfur</keyword>
<evidence type="ECO:0000256" key="4">
    <source>
        <dbReference type="ARBA" id="ARBA00023004"/>
    </source>
</evidence>
<evidence type="ECO:0000256" key="1">
    <source>
        <dbReference type="ARBA" id="ARBA00022485"/>
    </source>
</evidence>
<dbReference type="GO" id="GO:0016491">
    <property type="term" value="F:oxidoreductase activity"/>
    <property type="evidence" value="ECO:0007669"/>
    <property type="project" value="UniProtKB-KW"/>
</dbReference>
<dbReference type="GO" id="GO:0046872">
    <property type="term" value="F:metal ion binding"/>
    <property type="evidence" value="ECO:0007669"/>
    <property type="project" value="UniProtKB-KW"/>
</dbReference>